<evidence type="ECO:0000313" key="2">
    <source>
        <dbReference type="Proteomes" id="UP000009168"/>
    </source>
</evidence>
<name>W7X1Q8_TETTS</name>
<dbReference type="InParanoid" id="W7X1Q8"/>
<reference evidence="2" key="1">
    <citation type="journal article" date="2006" name="PLoS Biol.">
        <title>Macronuclear genome sequence of the ciliate Tetrahymena thermophila, a model eukaryote.</title>
        <authorList>
            <person name="Eisen J.A."/>
            <person name="Coyne R.S."/>
            <person name="Wu M."/>
            <person name="Wu D."/>
            <person name="Thiagarajan M."/>
            <person name="Wortman J.R."/>
            <person name="Badger J.H."/>
            <person name="Ren Q."/>
            <person name="Amedeo P."/>
            <person name="Jones K.M."/>
            <person name="Tallon L.J."/>
            <person name="Delcher A.L."/>
            <person name="Salzberg S.L."/>
            <person name="Silva J.C."/>
            <person name="Haas B.J."/>
            <person name="Majoros W.H."/>
            <person name="Farzad M."/>
            <person name="Carlton J.M."/>
            <person name="Smith R.K. Jr."/>
            <person name="Garg J."/>
            <person name="Pearlman R.E."/>
            <person name="Karrer K.M."/>
            <person name="Sun L."/>
            <person name="Manning G."/>
            <person name="Elde N.C."/>
            <person name="Turkewitz A.P."/>
            <person name="Asai D.J."/>
            <person name="Wilkes D.E."/>
            <person name="Wang Y."/>
            <person name="Cai H."/>
            <person name="Collins K."/>
            <person name="Stewart B.A."/>
            <person name="Lee S.R."/>
            <person name="Wilamowska K."/>
            <person name="Weinberg Z."/>
            <person name="Ruzzo W.L."/>
            <person name="Wloga D."/>
            <person name="Gaertig J."/>
            <person name="Frankel J."/>
            <person name="Tsao C.-C."/>
            <person name="Gorovsky M.A."/>
            <person name="Keeling P.J."/>
            <person name="Waller R.F."/>
            <person name="Patron N.J."/>
            <person name="Cherry J.M."/>
            <person name="Stover N.A."/>
            <person name="Krieger C.J."/>
            <person name="del Toro C."/>
            <person name="Ryder H.F."/>
            <person name="Williamson S.C."/>
            <person name="Barbeau R.A."/>
            <person name="Hamilton E.P."/>
            <person name="Orias E."/>
        </authorList>
    </citation>
    <scope>NUCLEOTIDE SEQUENCE [LARGE SCALE GENOMIC DNA]</scope>
    <source>
        <strain evidence="2">SB210</strain>
    </source>
</reference>
<accession>W7X1Q8</accession>
<organism evidence="1 2">
    <name type="scientific">Tetrahymena thermophila (strain SB210)</name>
    <dbReference type="NCBI Taxonomy" id="312017"/>
    <lineage>
        <taxon>Eukaryota</taxon>
        <taxon>Sar</taxon>
        <taxon>Alveolata</taxon>
        <taxon>Ciliophora</taxon>
        <taxon>Intramacronucleata</taxon>
        <taxon>Oligohymenophorea</taxon>
        <taxon>Hymenostomatida</taxon>
        <taxon>Tetrahymenina</taxon>
        <taxon>Tetrahymenidae</taxon>
        <taxon>Tetrahymena</taxon>
    </lineage>
</organism>
<evidence type="ECO:0000313" key="1">
    <source>
        <dbReference type="EMBL" id="EWS71557.1"/>
    </source>
</evidence>
<dbReference type="AlphaFoldDB" id="W7X1Q8"/>
<dbReference type="GeneID" id="24441552"/>
<dbReference type="Proteomes" id="UP000009168">
    <property type="component" value="Unassembled WGS sequence"/>
</dbReference>
<gene>
    <name evidence="1" type="ORF">TTHERM_001049259</name>
</gene>
<protein>
    <submittedName>
        <fullName evidence="1">Uncharacterized protein</fullName>
    </submittedName>
</protein>
<proteinExistence type="predicted"/>
<sequence>MNILLFIFEKCEYVHAQVSIIVFHFKNRVITRQYKTSSFISFILKQDILKYYLSIYLVGKDKKKISFHFSHKQICEQLVFNSKKMFKLYEDLNSVYFLSKDLSRLLSMYV</sequence>
<dbReference type="RefSeq" id="XP_012655902.1">
    <property type="nucleotide sequence ID" value="XM_012800448.1"/>
</dbReference>
<keyword evidence="2" id="KW-1185">Reference proteome</keyword>
<dbReference type="EMBL" id="GG662375">
    <property type="protein sequence ID" value="EWS71557.1"/>
    <property type="molecule type" value="Genomic_DNA"/>
</dbReference>
<dbReference type="KEGG" id="tet:TTHERM_001049259"/>